<keyword evidence="7" id="KW-1185">Reference proteome</keyword>
<comment type="subcellular location">
    <subcellularLocation>
        <location evidence="1">Membrane</location>
        <topology evidence="1">Multi-pass membrane protein</topology>
    </subcellularLocation>
</comment>
<evidence type="ECO:0000256" key="3">
    <source>
        <dbReference type="ARBA" id="ARBA00022989"/>
    </source>
</evidence>
<keyword evidence="4 5" id="KW-0472">Membrane</keyword>
<dbReference type="InterPro" id="IPR007300">
    <property type="entry name" value="CidB/LrgB"/>
</dbReference>
<dbReference type="PANTHER" id="PTHR30249">
    <property type="entry name" value="PUTATIVE SEROTONIN TRANSPORTER"/>
    <property type="match status" value="1"/>
</dbReference>
<feature type="transmembrane region" description="Helical" evidence="5">
    <location>
        <begin position="153"/>
        <end position="175"/>
    </location>
</feature>
<evidence type="ECO:0000256" key="4">
    <source>
        <dbReference type="ARBA" id="ARBA00023136"/>
    </source>
</evidence>
<dbReference type="OrthoDB" id="9811701at2"/>
<gene>
    <name evidence="6" type="ORF">SAMN02745196_02268</name>
</gene>
<evidence type="ECO:0000313" key="6">
    <source>
        <dbReference type="EMBL" id="SHH99417.1"/>
    </source>
</evidence>
<evidence type="ECO:0000256" key="2">
    <source>
        <dbReference type="ARBA" id="ARBA00022692"/>
    </source>
</evidence>
<feature type="transmembrane region" description="Helical" evidence="5">
    <location>
        <begin position="68"/>
        <end position="85"/>
    </location>
</feature>
<feature type="transmembrane region" description="Helical" evidence="5">
    <location>
        <begin position="36"/>
        <end position="56"/>
    </location>
</feature>
<organism evidence="6 7">
    <name type="scientific">Clostridium collagenovorans DSM 3089</name>
    <dbReference type="NCBI Taxonomy" id="1121306"/>
    <lineage>
        <taxon>Bacteria</taxon>
        <taxon>Bacillati</taxon>
        <taxon>Bacillota</taxon>
        <taxon>Clostridia</taxon>
        <taxon>Eubacteriales</taxon>
        <taxon>Clostridiaceae</taxon>
        <taxon>Clostridium</taxon>
    </lineage>
</organism>
<dbReference type="EMBL" id="FQXP01000008">
    <property type="protein sequence ID" value="SHH99417.1"/>
    <property type="molecule type" value="Genomic_DNA"/>
</dbReference>
<dbReference type="STRING" id="1121306.SAMN02745196_02268"/>
<evidence type="ECO:0000313" key="7">
    <source>
        <dbReference type="Proteomes" id="UP000184526"/>
    </source>
</evidence>
<name>A0A1M5XHV9_9CLOT</name>
<dbReference type="AlphaFoldDB" id="A0A1M5XHV9"/>
<dbReference type="PANTHER" id="PTHR30249:SF0">
    <property type="entry name" value="PLASTIDAL GLYCOLATE_GLYCERATE TRANSLOCATOR 1, CHLOROPLASTIC"/>
    <property type="match status" value="1"/>
</dbReference>
<accession>A0A1M5XHV9</accession>
<feature type="transmembrane region" description="Helical" evidence="5">
    <location>
        <begin position="12"/>
        <end position="29"/>
    </location>
</feature>
<dbReference type="Pfam" id="PF04172">
    <property type="entry name" value="LrgB"/>
    <property type="match status" value="1"/>
</dbReference>
<keyword evidence="2 5" id="KW-0812">Transmembrane</keyword>
<sequence>MSNLATDITNSPLFGIIITILAFEIGIFINRKTKMLIFNPLLIAIAIIITFLVTLNIDYDSYNKGGEIITLILGPATVAFAIPLYRQLKVLKENLKVIILGIGSGCIASAISIFTLAKIFKFSPELYYSLIPKSITTTIGMGIVEELGGHPSVVVPVIIITGIVGAIIATTICRVCKIKDSVAVGLAMGTAAHAIGTTRAMEIGEIEGAMSSLAIVVAGLMTVIIAPIAAVLIK</sequence>
<dbReference type="Proteomes" id="UP000184526">
    <property type="component" value="Unassembled WGS sequence"/>
</dbReference>
<feature type="transmembrane region" description="Helical" evidence="5">
    <location>
        <begin position="182"/>
        <end position="201"/>
    </location>
</feature>
<evidence type="ECO:0000256" key="5">
    <source>
        <dbReference type="SAM" id="Phobius"/>
    </source>
</evidence>
<feature type="transmembrane region" description="Helical" evidence="5">
    <location>
        <begin position="97"/>
        <end position="120"/>
    </location>
</feature>
<proteinExistence type="predicted"/>
<evidence type="ECO:0000256" key="1">
    <source>
        <dbReference type="ARBA" id="ARBA00004141"/>
    </source>
</evidence>
<keyword evidence="3 5" id="KW-1133">Transmembrane helix</keyword>
<protein>
    <submittedName>
        <fullName evidence="6">TIGR00659 family protein</fullName>
    </submittedName>
</protein>
<feature type="transmembrane region" description="Helical" evidence="5">
    <location>
        <begin position="213"/>
        <end position="233"/>
    </location>
</feature>
<dbReference type="RefSeq" id="WP_072832125.1">
    <property type="nucleotide sequence ID" value="NZ_FQXP01000008.1"/>
</dbReference>
<reference evidence="6 7" key="1">
    <citation type="submission" date="2016-11" db="EMBL/GenBank/DDBJ databases">
        <authorList>
            <person name="Jaros S."/>
            <person name="Januszkiewicz K."/>
            <person name="Wedrychowicz H."/>
        </authorList>
    </citation>
    <scope>NUCLEOTIDE SEQUENCE [LARGE SCALE GENOMIC DNA]</scope>
    <source>
        <strain evidence="6 7">DSM 3089</strain>
    </source>
</reference>
<dbReference type="GO" id="GO:0016020">
    <property type="term" value="C:membrane"/>
    <property type="evidence" value="ECO:0007669"/>
    <property type="project" value="UniProtKB-SubCell"/>
</dbReference>